<dbReference type="Proteomes" id="UP000763484">
    <property type="component" value="Unassembled WGS sequence"/>
</dbReference>
<accession>A0A8T3V096</accession>
<evidence type="ECO:0000313" key="1">
    <source>
        <dbReference type="EMBL" id="MBE5727848.1"/>
    </source>
</evidence>
<protein>
    <submittedName>
        <fullName evidence="1">Uncharacterized protein</fullName>
    </submittedName>
</protein>
<reference evidence="1 2" key="1">
    <citation type="submission" date="2020-09" db="EMBL/GenBank/DDBJ databases">
        <title>Genomic characterization of a novel Parvarchaeota family in acid mine drainage sediments.</title>
        <authorList>
            <person name="Luo Z.-H."/>
        </authorList>
    </citation>
    <scope>NUCLEOTIDE SEQUENCE [LARGE SCALE GENOMIC DNA]</scope>
    <source>
        <strain evidence="1">TL1-5_bins.178</strain>
    </source>
</reference>
<comment type="caution">
    <text evidence="1">The sequence shown here is derived from an EMBL/GenBank/DDBJ whole genome shotgun (WGS) entry which is preliminary data.</text>
</comment>
<name>A0A8T3V096_9ARCH</name>
<organism evidence="1 2">
    <name type="scientific">Candidatus Acidifodinimicrobium mancum</name>
    <dbReference type="NCBI Taxonomy" id="2898728"/>
    <lineage>
        <taxon>Archaea</taxon>
        <taxon>Candidatus Parvarchaeota</taxon>
        <taxon>Candidatus Acidifodinimicrobiaceae</taxon>
        <taxon>Candidatus Acidifodinimicrobium</taxon>
    </lineage>
</organism>
<evidence type="ECO:0000313" key="2">
    <source>
        <dbReference type="Proteomes" id="UP000763484"/>
    </source>
</evidence>
<proteinExistence type="predicted"/>
<dbReference type="AlphaFoldDB" id="A0A8T3V096"/>
<dbReference type="EMBL" id="JADFAQ010000008">
    <property type="protein sequence ID" value="MBE5727848.1"/>
    <property type="molecule type" value="Genomic_DNA"/>
</dbReference>
<feature type="non-terminal residue" evidence="1">
    <location>
        <position position="147"/>
    </location>
</feature>
<sequence>MELLAKESPIIQKIIKETLSSVVGEERAESIFNTFMLDGGRLDELVHTMTTLLKNAGYINELNAFVEKLNDRFAENVKVSVFPEKVSLPRHLSEDVSVVIENNFDIPLVFTVILEDKDNFLDIIYEKRQEIYTNSAGQEAIIDSNEE</sequence>
<gene>
    <name evidence="1" type="ORF">IHE50_00300</name>
</gene>